<comment type="caution">
    <text evidence="1">The sequence shown here is derived from an EMBL/GenBank/DDBJ whole genome shotgun (WGS) entry which is preliminary data.</text>
</comment>
<gene>
    <name evidence="1" type="primary">tnpB</name>
    <name evidence="1" type="ORF">ACFO6W_26045</name>
</gene>
<dbReference type="InterPro" id="IPR008878">
    <property type="entry name" value="Transposase_IS66_Orf2"/>
</dbReference>
<dbReference type="NCBIfam" id="NF033819">
    <property type="entry name" value="IS66_TnpB"/>
    <property type="match status" value="1"/>
</dbReference>
<dbReference type="EMBL" id="JBHSGN010000187">
    <property type="protein sequence ID" value="MFC4677145.1"/>
    <property type="molecule type" value="Genomic_DNA"/>
</dbReference>
<proteinExistence type="predicted"/>
<evidence type="ECO:0000313" key="2">
    <source>
        <dbReference type="Proteomes" id="UP001596023"/>
    </source>
</evidence>
<protein>
    <submittedName>
        <fullName evidence="1">IS66 family insertion sequence element accessory protein TnpB</fullName>
    </submittedName>
</protein>
<dbReference type="PANTHER" id="PTHR36455">
    <property type="match status" value="1"/>
</dbReference>
<evidence type="ECO:0000313" key="1">
    <source>
        <dbReference type="EMBL" id="MFC4677145.1"/>
    </source>
</evidence>
<dbReference type="Proteomes" id="UP001596023">
    <property type="component" value="Unassembled WGS sequence"/>
</dbReference>
<organism evidence="1 2">
    <name type="scientific">Dysgonomonas termitidis</name>
    <dbReference type="NCBI Taxonomy" id="1516126"/>
    <lineage>
        <taxon>Bacteria</taxon>
        <taxon>Pseudomonadati</taxon>
        <taxon>Bacteroidota</taxon>
        <taxon>Bacteroidia</taxon>
        <taxon>Bacteroidales</taxon>
        <taxon>Dysgonomonadaceae</taxon>
        <taxon>Dysgonomonas</taxon>
    </lineage>
</organism>
<name>A0ABV9L3S6_9BACT</name>
<dbReference type="RefSeq" id="WP_380002046.1">
    <property type="nucleotide sequence ID" value="NZ_JBHSGN010000187.1"/>
</dbReference>
<reference evidence="2" key="1">
    <citation type="journal article" date="2019" name="Int. J. Syst. Evol. Microbiol.">
        <title>The Global Catalogue of Microorganisms (GCM) 10K type strain sequencing project: providing services to taxonomists for standard genome sequencing and annotation.</title>
        <authorList>
            <consortium name="The Broad Institute Genomics Platform"/>
            <consortium name="The Broad Institute Genome Sequencing Center for Infectious Disease"/>
            <person name="Wu L."/>
            <person name="Ma J."/>
        </authorList>
    </citation>
    <scope>NUCLEOTIDE SEQUENCE [LARGE SCALE GENOMIC DNA]</scope>
    <source>
        <strain evidence="2">CCUG 66188</strain>
    </source>
</reference>
<accession>A0ABV9L3S6</accession>
<keyword evidence="2" id="KW-1185">Reference proteome</keyword>
<dbReference type="Pfam" id="PF05717">
    <property type="entry name" value="TnpB_IS66"/>
    <property type="match status" value="1"/>
</dbReference>
<dbReference type="PANTHER" id="PTHR36455:SF1">
    <property type="entry name" value="BLR8292 PROTEIN"/>
    <property type="match status" value="1"/>
</dbReference>
<feature type="non-terminal residue" evidence="1">
    <location>
        <position position="1"/>
    </location>
</feature>
<sequence length="124" mass="14693">PMFSLNESNRYYLYPYPCDMRKSFYTLSGLVTNQMGMDVQRGEAFIFINKSCTSMKILHMECGGLVIYHMKLEQGFFHLPDMDTGQNRLKAQETFWNELVLMVQGIDTGKVKRHKRWRPDKWNL</sequence>